<sequence length="400" mass="43582">MVPSSDKGSDGPNKKRKISYGYVPYPAIGFQMGGRPFCITAMTPVDYVGVVGPREEWDPLSGVGTNRKEDKAHRDAIASYIQDTPDYVLNSILLYISEHDAHFVADDDNNQVIRSGVLYVRPGAKFKVGDGGHRTSAYGDVITAHEPLNDEVIERLRTSGQPIVVVIDDDQVRRAQDFSDLQKNAKPLNASIAQSMDRRQVLNRLLIEEVIKAGDVAGFDQGARIEFLTDTPGKLSAKLMSFKAMRYASGTLLIGTSARTTRTWNDAVETTIARVGEEAATGDLIEFWSAYCALPRIAEGLSRERGLAVVREETWLLSANVIYAIAAAVHIVRTEDEDLSIADAVSKLESFDFEREGRALIGTLVDPETGKAATGRDAWGSAAVRMAEHVLPGLKSQAGV</sequence>
<accession>A0A4Q7J3C9</accession>
<dbReference type="EMBL" id="SFCC01000010">
    <property type="protein sequence ID" value="RZQ61990.1"/>
    <property type="molecule type" value="Genomic_DNA"/>
</dbReference>
<dbReference type="InterPro" id="IPR017601">
    <property type="entry name" value="DGQHR-contain_dom"/>
</dbReference>
<gene>
    <name evidence="1" type="ORF">EWH70_20520</name>
</gene>
<dbReference type="Pfam" id="PF14072">
    <property type="entry name" value="DndB"/>
    <property type="match status" value="1"/>
</dbReference>
<dbReference type="CDD" id="cd16412">
    <property type="entry name" value="dndB"/>
    <property type="match status" value="1"/>
</dbReference>
<dbReference type="NCBIfam" id="TIGR03187">
    <property type="entry name" value="DGQHR"/>
    <property type="match status" value="1"/>
</dbReference>
<dbReference type="AlphaFoldDB" id="A0A4Q7J3C9"/>
<dbReference type="RefSeq" id="WP_130477083.1">
    <property type="nucleotide sequence ID" value="NZ_SFCC01000010.1"/>
</dbReference>
<dbReference type="OrthoDB" id="3524978at2"/>
<name>A0A4Q7J3C9_9PSEU</name>
<dbReference type="InterPro" id="IPR017642">
    <property type="entry name" value="DNA_S_mod_DndB"/>
</dbReference>
<protein>
    <submittedName>
        <fullName evidence="1">DGQHR domain-containing protein</fullName>
    </submittedName>
</protein>
<reference evidence="1 2" key="1">
    <citation type="submission" date="2019-02" db="EMBL/GenBank/DDBJ databases">
        <title>Draft genome sequence of Amycolatopsis sp. 8-3EHSu isolated from roots of Suaeda maritima.</title>
        <authorList>
            <person name="Duangmal K."/>
            <person name="Chantavorakit T."/>
        </authorList>
    </citation>
    <scope>NUCLEOTIDE SEQUENCE [LARGE SCALE GENOMIC DNA]</scope>
    <source>
        <strain evidence="1 2">8-3EHSu</strain>
    </source>
</reference>
<proteinExistence type="predicted"/>
<organism evidence="1 2">
    <name type="scientific">Amycolatopsis suaedae</name>
    <dbReference type="NCBI Taxonomy" id="2510978"/>
    <lineage>
        <taxon>Bacteria</taxon>
        <taxon>Bacillati</taxon>
        <taxon>Actinomycetota</taxon>
        <taxon>Actinomycetes</taxon>
        <taxon>Pseudonocardiales</taxon>
        <taxon>Pseudonocardiaceae</taxon>
        <taxon>Amycolatopsis</taxon>
    </lineage>
</organism>
<comment type="caution">
    <text evidence="1">The sequence shown here is derived from an EMBL/GenBank/DDBJ whole genome shotgun (WGS) entry which is preliminary data.</text>
</comment>
<keyword evidence="2" id="KW-1185">Reference proteome</keyword>
<evidence type="ECO:0000313" key="1">
    <source>
        <dbReference type="EMBL" id="RZQ61990.1"/>
    </source>
</evidence>
<evidence type="ECO:0000313" key="2">
    <source>
        <dbReference type="Proteomes" id="UP000292003"/>
    </source>
</evidence>
<dbReference type="Proteomes" id="UP000292003">
    <property type="component" value="Unassembled WGS sequence"/>
</dbReference>